<dbReference type="Pfam" id="PF00004">
    <property type="entry name" value="AAA"/>
    <property type="match status" value="1"/>
</dbReference>
<dbReference type="InterPro" id="IPR027417">
    <property type="entry name" value="P-loop_NTPase"/>
</dbReference>
<evidence type="ECO:0008006" key="11">
    <source>
        <dbReference type="Google" id="ProtNLM"/>
    </source>
</evidence>
<dbReference type="GO" id="GO:0005737">
    <property type="term" value="C:cytoplasm"/>
    <property type="evidence" value="ECO:0007669"/>
    <property type="project" value="TreeGrafter"/>
</dbReference>
<dbReference type="PRINTS" id="PR00300">
    <property type="entry name" value="CLPPROTEASEA"/>
</dbReference>
<dbReference type="GO" id="GO:0034605">
    <property type="term" value="P:cellular response to heat"/>
    <property type="evidence" value="ECO:0007669"/>
    <property type="project" value="TreeGrafter"/>
</dbReference>
<dbReference type="Gene3D" id="1.10.8.60">
    <property type="match status" value="2"/>
</dbReference>
<feature type="compositionally biased region" description="Basic and acidic residues" evidence="5">
    <location>
        <begin position="108"/>
        <end position="117"/>
    </location>
</feature>
<name>A0A1F7UNM9_9BACT</name>
<feature type="domain" description="Clp ATPase C-terminal" evidence="8">
    <location>
        <begin position="779"/>
        <end position="867"/>
    </location>
</feature>
<evidence type="ECO:0000256" key="5">
    <source>
        <dbReference type="SAM" id="MobiDB-lite"/>
    </source>
</evidence>
<dbReference type="InterPro" id="IPR019489">
    <property type="entry name" value="Clp_ATPase_C"/>
</dbReference>
<keyword evidence="2" id="KW-0547">Nucleotide-binding</keyword>
<feature type="region of interest" description="Disordered" evidence="5">
    <location>
        <begin position="91"/>
        <end position="119"/>
    </location>
</feature>
<dbReference type="InterPro" id="IPR050130">
    <property type="entry name" value="ClpA_ClpB"/>
</dbReference>
<dbReference type="InterPro" id="IPR003593">
    <property type="entry name" value="AAA+_ATPase"/>
</dbReference>
<dbReference type="STRING" id="1802401.A3B21_00675"/>
<evidence type="ECO:0000313" key="9">
    <source>
        <dbReference type="EMBL" id="OGL79891.1"/>
    </source>
</evidence>
<dbReference type="InterPro" id="IPR001270">
    <property type="entry name" value="ClpA/B"/>
</dbReference>
<evidence type="ECO:0000313" key="10">
    <source>
        <dbReference type="Proteomes" id="UP000176897"/>
    </source>
</evidence>
<keyword evidence="6" id="KW-1133">Transmembrane helix</keyword>
<dbReference type="AlphaFoldDB" id="A0A1F7UNM9"/>
<evidence type="ECO:0000259" key="7">
    <source>
        <dbReference type="SMART" id="SM00382"/>
    </source>
</evidence>
<keyword evidence="4" id="KW-0143">Chaperone</keyword>
<dbReference type="CDD" id="cd19499">
    <property type="entry name" value="RecA-like_ClpB_Hsp104-like"/>
    <property type="match status" value="1"/>
</dbReference>
<organism evidence="9 10">
    <name type="scientific">Candidatus Uhrbacteria bacterium RIFCSPLOWO2_01_FULL_47_24</name>
    <dbReference type="NCBI Taxonomy" id="1802401"/>
    <lineage>
        <taxon>Bacteria</taxon>
        <taxon>Candidatus Uhriibacteriota</taxon>
    </lineage>
</organism>
<evidence type="ECO:0000256" key="4">
    <source>
        <dbReference type="ARBA" id="ARBA00023186"/>
    </source>
</evidence>
<dbReference type="GO" id="GO:0016887">
    <property type="term" value="F:ATP hydrolysis activity"/>
    <property type="evidence" value="ECO:0007669"/>
    <property type="project" value="InterPro"/>
</dbReference>
<sequence length="873" mass="96645">MELYFGAKIDRATLFAQRVARVARAAVAILVAAFGVLGILALVFETWPNVERLLAISYWLLPSKAKFIFGITLLADLYLVARVLRSDEGKEDVRPSPALRTSSPLGRGRGEGKRIDVSRALSQDSERRIKDAYLFTSRLKHAEVRNAHMLAALLGSPAVASLLVRLEVDGKGLQERLKHVLQTPSPDLRPSSPLGRGEGEGQPIFGDPAKQAVIAAYRDAQTARAQTLGTHHIFLETILQNEKLTEILFDLGVDQEKLRNAVRWLEINDKLRARWRKFRGAASRKPTGAMNRAMTALETRRLDRFSDDLTLLAGRGYLELVVNREKEFEAIFRVLQGERKSVLLVGPHGVGKETILNGIAEQMVEEEVPKIIQDRRFVSLSLPKLIAGATTSEAEQRLLTCLNDVGRSGNVVLAIPNVHEASAGRGAGGLDLAEVLAGELSKGYFLAIATTTPEEYRSRIEGTALGNAFVIVEIAETDHSTTIQILESKVGAIEYQTKTFFSYSALEKAVILTDRYIKDHYLPEKAIDIIKEAAQYTRSHRGEKALVRGEDVAEIISQKSHVPVTSVTAKEADKLLHLESIMHERIIGQDEAVKAVAAALRRARAELRTEKRPIANFLFLGPTGVGKTETAKTVAEVYFGNEENMIRLDMSEYQEKSAVYRIIGAPGESGGLLTEPVRKNPFSLVLLDELEKAHPDILNIFLQVLDDGRATDSAGRVIDFTNAIIIATSNAGSPYVQEELKKGTAIEEIKKGLLERELKQYFRPEFLNRFDAVIVYKPLTEEEIVQIARLIIAKIAKQLEAKGITFRATDEAIAELAHAGFDPQFGARPLRRVIQERVQDALANLLLTAKLSRRDVVVLEKGGQLRVEKAEKL</sequence>
<dbReference type="InterPro" id="IPR041546">
    <property type="entry name" value="ClpA/ClpB_AAA_lid"/>
</dbReference>
<dbReference type="SMART" id="SM00382">
    <property type="entry name" value="AAA"/>
    <property type="match status" value="2"/>
</dbReference>
<dbReference type="PANTHER" id="PTHR11638">
    <property type="entry name" value="ATP-DEPENDENT CLP PROTEASE"/>
    <property type="match status" value="1"/>
</dbReference>
<dbReference type="PANTHER" id="PTHR11638:SF18">
    <property type="entry name" value="HEAT SHOCK PROTEIN 104"/>
    <property type="match status" value="1"/>
</dbReference>
<dbReference type="SMART" id="SM01086">
    <property type="entry name" value="ClpB_D2-small"/>
    <property type="match status" value="1"/>
</dbReference>
<comment type="caution">
    <text evidence="9">The sequence shown here is derived from an EMBL/GenBank/DDBJ whole genome shotgun (WGS) entry which is preliminary data.</text>
</comment>
<dbReference type="Pfam" id="PF07724">
    <property type="entry name" value="AAA_2"/>
    <property type="match status" value="1"/>
</dbReference>
<keyword evidence="1" id="KW-0677">Repeat</keyword>
<feature type="transmembrane region" description="Helical" evidence="6">
    <location>
        <begin position="21"/>
        <end position="44"/>
    </location>
</feature>
<keyword evidence="6" id="KW-0472">Membrane</keyword>
<dbReference type="InterPro" id="IPR036628">
    <property type="entry name" value="Clp_N_dom_sf"/>
</dbReference>
<dbReference type="Pfam" id="PF17871">
    <property type="entry name" value="AAA_lid_9"/>
    <property type="match status" value="1"/>
</dbReference>
<dbReference type="FunFam" id="3.40.50.300:FF:000025">
    <property type="entry name" value="ATP-dependent Clp protease subunit"/>
    <property type="match status" value="1"/>
</dbReference>
<dbReference type="EMBL" id="MGEJ01000022">
    <property type="protein sequence ID" value="OGL79891.1"/>
    <property type="molecule type" value="Genomic_DNA"/>
</dbReference>
<dbReference type="SUPFAM" id="SSF81923">
    <property type="entry name" value="Double Clp-N motif"/>
    <property type="match status" value="1"/>
</dbReference>
<evidence type="ECO:0000256" key="3">
    <source>
        <dbReference type="ARBA" id="ARBA00022840"/>
    </source>
</evidence>
<dbReference type="SUPFAM" id="SSF52540">
    <property type="entry name" value="P-loop containing nucleoside triphosphate hydrolases"/>
    <property type="match status" value="2"/>
</dbReference>
<keyword evidence="6" id="KW-0812">Transmembrane</keyword>
<dbReference type="GO" id="GO:0005524">
    <property type="term" value="F:ATP binding"/>
    <property type="evidence" value="ECO:0007669"/>
    <property type="project" value="UniProtKB-KW"/>
</dbReference>
<evidence type="ECO:0000259" key="8">
    <source>
        <dbReference type="SMART" id="SM01086"/>
    </source>
</evidence>
<accession>A0A1F7UNM9</accession>
<dbReference type="InterPro" id="IPR003959">
    <property type="entry name" value="ATPase_AAA_core"/>
</dbReference>
<feature type="domain" description="AAA+ ATPase" evidence="7">
    <location>
        <begin position="338"/>
        <end position="475"/>
    </location>
</feature>
<dbReference type="Pfam" id="PF10431">
    <property type="entry name" value="ClpB_D2-small"/>
    <property type="match status" value="1"/>
</dbReference>
<evidence type="ECO:0000256" key="1">
    <source>
        <dbReference type="ARBA" id="ARBA00022737"/>
    </source>
</evidence>
<gene>
    <name evidence="9" type="ORF">A3B21_00675</name>
</gene>
<proteinExistence type="predicted"/>
<protein>
    <recommendedName>
        <fullName evidence="11">Clp R domain-containing protein</fullName>
    </recommendedName>
</protein>
<feature type="domain" description="AAA+ ATPase" evidence="7">
    <location>
        <begin position="613"/>
        <end position="780"/>
    </location>
</feature>
<dbReference type="Proteomes" id="UP000176897">
    <property type="component" value="Unassembled WGS sequence"/>
</dbReference>
<dbReference type="Gene3D" id="3.40.50.300">
    <property type="entry name" value="P-loop containing nucleotide triphosphate hydrolases"/>
    <property type="match status" value="2"/>
</dbReference>
<dbReference type="Gene3D" id="1.10.1780.10">
    <property type="entry name" value="Clp, N-terminal domain"/>
    <property type="match status" value="1"/>
</dbReference>
<reference evidence="9 10" key="1">
    <citation type="journal article" date="2016" name="Nat. Commun.">
        <title>Thousands of microbial genomes shed light on interconnected biogeochemical processes in an aquifer system.</title>
        <authorList>
            <person name="Anantharaman K."/>
            <person name="Brown C.T."/>
            <person name="Hug L.A."/>
            <person name="Sharon I."/>
            <person name="Castelle C.J."/>
            <person name="Probst A.J."/>
            <person name="Thomas B.C."/>
            <person name="Singh A."/>
            <person name="Wilkins M.J."/>
            <person name="Karaoz U."/>
            <person name="Brodie E.L."/>
            <person name="Williams K.H."/>
            <person name="Hubbard S.S."/>
            <person name="Banfield J.F."/>
        </authorList>
    </citation>
    <scope>NUCLEOTIDE SEQUENCE [LARGE SCALE GENOMIC DNA]</scope>
</reference>
<evidence type="ECO:0000256" key="6">
    <source>
        <dbReference type="SAM" id="Phobius"/>
    </source>
</evidence>
<feature type="region of interest" description="Disordered" evidence="5">
    <location>
        <begin position="183"/>
        <end position="205"/>
    </location>
</feature>
<keyword evidence="3" id="KW-0067">ATP-binding</keyword>
<evidence type="ECO:0000256" key="2">
    <source>
        <dbReference type="ARBA" id="ARBA00022741"/>
    </source>
</evidence>